<organism evidence="1 2">
    <name type="scientific">Dioscorea alata</name>
    <name type="common">Purple yam</name>
    <dbReference type="NCBI Taxonomy" id="55571"/>
    <lineage>
        <taxon>Eukaryota</taxon>
        <taxon>Viridiplantae</taxon>
        <taxon>Streptophyta</taxon>
        <taxon>Embryophyta</taxon>
        <taxon>Tracheophyta</taxon>
        <taxon>Spermatophyta</taxon>
        <taxon>Magnoliopsida</taxon>
        <taxon>Liliopsida</taxon>
        <taxon>Dioscoreales</taxon>
        <taxon>Dioscoreaceae</taxon>
        <taxon>Dioscorea</taxon>
    </lineage>
</organism>
<proteinExistence type="predicted"/>
<accession>A0ACB7UL72</accession>
<comment type="caution">
    <text evidence="1">The sequence shown here is derived from an EMBL/GenBank/DDBJ whole genome shotgun (WGS) entry which is preliminary data.</text>
</comment>
<name>A0ACB7UL72_DIOAL</name>
<dbReference type="Proteomes" id="UP000827976">
    <property type="component" value="Chromosome 15"/>
</dbReference>
<protein>
    <submittedName>
        <fullName evidence="1">Xenobiotic-transporting ATPase protein</fullName>
    </submittedName>
</protein>
<keyword evidence="2" id="KW-1185">Reference proteome</keyword>
<evidence type="ECO:0000313" key="2">
    <source>
        <dbReference type="Proteomes" id="UP000827976"/>
    </source>
</evidence>
<gene>
    <name evidence="1" type="ORF">IHE45_15G045300</name>
</gene>
<sequence>MGSHLLAWYCRPVEDGIWAKDVKNALGAYTPCAAHTLVLLTSYLALIGACMFRMWRTWRDLTIKRYHLRSRLYNYMLGLFAIYFLAESLVRLVMCFSTANVDTKTGLAPFEKVTVIITVLAWFSVLVMIGVENVVYICESRLYIRLAVIYVLVGEIAVFNLFYSVMNFFNQLVFYLYTSRIIFQFLFGILWLIYTPHLNPYSEYNPIQVKEHQGSVEYEPLPCGEQTIPERYVSLFSRLSFAWMNPLMQLGFKRAITIIDVWKLDTWDETETLNNRFQNCWVEEQQRSRPCLLRALHCTLGARFWLGGVFKIGYDISQLVGPIILNYLLQSIQQGASSWNGYFYSFIIFVGVTFGTLCEGQYFQNVIRVGFRVRSILVCSFN</sequence>
<reference evidence="2" key="1">
    <citation type="journal article" date="2022" name="Nat. Commun.">
        <title>Chromosome evolution and the genetic basis of agronomically important traits in greater yam.</title>
        <authorList>
            <person name="Bredeson J.V."/>
            <person name="Lyons J.B."/>
            <person name="Oniyinde I.O."/>
            <person name="Okereke N.R."/>
            <person name="Kolade O."/>
            <person name="Nnabue I."/>
            <person name="Nwadili C.O."/>
            <person name="Hribova E."/>
            <person name="Parker M."/>
            <person name="Nwogha J."/>
            <person name="Shu S."/>
            <person name="Carlson J."/>
            <person name="Kariba R."/>
            <person name="Muthemba S."/>
            <person name="Knop K."/>
            <person name="Barton G.J."/>
            <person name="Sherwood A.V."/>
            <person name="Lopez-Montes A."/>
            <person name="Asiedu R."/>
            <person name="Jamnadass R."/>
            <person name="Muchugi A."/>
            <person name="Goodstein D."/>
            <person name="Egesi C.N."/>
            <person name="Featherston J."/>
            <person name="Asfaw A."/>
            <person name="Simpson G.G."/>
            <person name="Dolezel J."/>
            <person name="Hendre P.S."/>
            <person name="Van Deynze A."/>
            <person name="Kumar P.L."/>
            <person name="Obidiegwu J.E."/>
            <person name="Bhattacharjee R."/>
            <person name="Rokhsar D.S."/>
        </authorList>
    </citation>
    <scope>NUCLEOTIDE SEQUENCE [LARGE SCALE GENOMIC DNA]</scope>
    <source>
        <strain evidence="2">cv. TDa95/00328</strain>
    </source>
</reference>
<dbReference type="EMBL" id="CM037025">
    <property type="protein sequence ID" value="KAH7661164.1"/>
    <property type="molecule type" value="Genomic_DNA"/>
</dbReference>
<evidence type="ECO:0000313" key="1">
    <source>
        <dbReference type="EMBL" id="KAH7661164.1"/>
    </source>
</evidence>